<accession>X1GQ03</accession>
<name>X1GQ03_9ZZZZ</name>
<proteinExistence type="predicted"/>
<dbReference type="AlphaFoldDB" id="X1GQ03"/>
<organism evidence="1">
    <name type="scientific">marine sediment metagenome</name>
    <dbReference type="NCBI Taxonomy" id="412755"/>
    <lineage>
        <taxon>unclassified sequences</taxon>
        <taxon>metagenomes</taxon>
        <taxon>ecological metagenomes</taxon>
    </lineage>
</organism>
<evidence type="ECO:0000313" key="1">
    <source>
        <dbReference type="EMBL" id="GAH35073.1"/>
    </source>
</evidence>
<gene>
    <name evidence="1" type="ORF">S03H2_15675</name>
</gene>
<protein>
    <submittedName>
        <fullName evidence="1">Uncharacterized protein</fullName>
    </submittedName>
</protein>
<sequence>GFHVTDLRGKKIPCDFVIIDEVGNSVLIEVKTTQNEKFGIPDLSDKQIIRGEMGEAVTLFADELWIVCDISKKPIIHVITKAKFEQMLSEHPEAVWTIRKWRTNDNIMEEYVDEKW</sequence>
<reference evidence="1" key="1">
    <citation type="journal article" date="2014" name="Front. Microbiol.">
        <title>High frequency of phylogenetically diverse reductive dehalogenase-homologous genes in deep subseafloor sedimentary metagenomes.</title>
        <authorList>
            <person name="Kawai M."/>
            <person name="Futagami T."/>
            <person name="Toyoda A."/>
            <person name="Takaki Y."/>
            <person name="Nishi S."/>
            <person name="Hori S."/>
            <person name="Arai W."/>
            <person name="Tsubouchi T."/>
            <person name="Morono Y."/>
            <person name="Uchiyama I."/>
            <person name="Ito T."/>
            <person name="Fujiyama A."/>
            <person name="Inagaki F."/>
            <person name="Takami H."/>
        </authorList>
    </citation>
    <scope>NUCLEOTIDE SEQUENCE</scope>
    <source>
        <strain evidence="1">Expedition CK06-06</strain>
    </source>
</reference>
<feature type="non-terminal residue" evidence="1">
    <location>
        <position position="1"/>
    </location>
</feature>
<dbReference type="EMBL" id="BARU01007977">
    <property type="protein sequence ID" value="GAH35073.1"/>
    <property type="molecule type" value="Genomic_DNA"/>
</dbReference>
<comment type="caution">
    <text evidence="1">The sequence shown here is derived from an EMBL/GenBank/DDBJ whole genome shotgun (WGS) entry which is preliminary data.</text>
</comment>